<sequence>MPVSQSSFAPTAAESLAARGGSSRLTDAGASNASRKAEVSLNRNVCGLLAGLALVVSLAGCDVRKHASGETLPFESVSRPEISIATPGDSTVQPVYREKIVLNEVNPKFAESTIRDAYRVLGSGPQPLTGPPPATTLVVSLEGEDEEVSEGGAESDAPSKDSGATEEDAVAKTEPSSTGLFDGEFDPAEIDVSQDEVVEPSASDWRNAELVPTPLPRKEIVAEVVPTPHGIPEDSRLSRKSPLIARSRADVTSVAPGRAEPILASPVAASPTDLAAGTDSSDVPRIAASPKESVRPDSDAFLTEGTNDDGSYSSPANMEGGTRMLDQAVAAAESAALPATGMGGPVDYTKWPAPELALFVTGQQHGYIEPCGCTGLENQKGGVARRMTFATQLRDQGWELLPIDAGNLIRRFGRQAEIKFHRSLEALRKMGYVAVGFGPDDVRIGVGDLIQEAAAEKPEDAIYASANVVLLDPSLMPAYRVIERQAMKVAVTSILDPDALESTLNEEITLGDPVESAKDVIKQIKAESPNYTVLTFYGTEEAAQKLVREVPGFDMVVVAGGYGEPTYQPESIEGSQTKMILTGNKAMYVGLIGLYKDDEMRYARVPLDDSFGDAPQMRQLMSEYQFQLRDLGLENLGLKPIPHPSGEKFVGSKTCGDCHTTAFDIWENSPHFGATESLVHPGERGDVPRHFDPECISCHVTGWNAQNYYPYVSGYLELEADSHLHGNGCENCHGPGESHAAAENGEIEVTDEQREQLRAAMQLPLEKAREKCMECHDLDNSPDFHEEGAFDEYWAEVEHYGVD</sequence>
<feature type="compositionally biased region" description="Polar residues" evidence="1">
    <location>
        <begin position="304"/>
        <end position="313"/>
    </location>
</feature>
<evidence type="ECO:0000256" key="1">
    <source>
        <dbReference type="SAM" id="MobiDB-lite"/>
    </source>
</evidence>
<dbReference type="SUPFAM" id="SSF56300">
    <property type="entry name" value="Metallo-dependent phosphatases"/>
    <property type="match status" value="1"/>
</dbReference>
<feature type="domain" description="Cytochrome c-552/4" evidence="2">
    <location>
        <begin position="654"/>
        <end position="734"/>
    </location>
</feature>
<reference evidence="3 4" key="1">
    <citation type="journal article" date="2022" name="Syst. Appl. Microbiol.">
        <title>Rhodopirellula aestuarii sp. nov., a novel member of the genus Rhodopirellula isolated from brackish sediments collected in the Tagus River estuary, Portugal.</title>
        <authorList>
            <person name="Vitorino I.R."/>
            <person name="Klimek D."/>
            <person name="Calusinska M."/>
            <person name="Lobo-da-Cunha A."/>
            <person name="Vasconcelos V."/>
            <person name="Lage O.M."/>
        </authorList>
    </citation>
    <scope>NUCLEOTIDE SEQUENCE [LARGE SCALE GENOMIC DNA]</scope>
    <source>
        <strain evidence="3 4">ICT_H3.1</strain>
    </source>
</reference>
<comment type="caution">
    <text evidence="3">The sequence shown here is derived from an EMBL/GenBank/DDBJ whole genome shotgun (WGS) entry which is preliminary data.</text>
</comment>
<feature type="region of interest" description="Disordered" evidence="1">
    <location>
        <begin position="142"/>
        <end position="185"/>
    </location>
</feature>
<dbReference type="Gene3D" id="1.10.1130.10">
    <property type="entry name" value="Flavocytochrome C3, Chain A"/>
    <property type="match status" value="1"/>
</dbReference>
<proteinExistence type="predicted"/>
<feature type="region of interest" description="Disordered" evidence="1">
    <location>
        <begin position="264"/>
        <end position="313"/>
    </location>
</feature>
<gene>
    <name evidence="3" type="ORF">NB063_13935</name>
</gene>
<dbReference type="SUPFAM" id="SSF48695">
    <property type="entry name" value="Multiheme cytochromes"/>
    <property type="match status" value="1"/>
</dbReference>
<dbReference type="Proteomes" id="UP001202961">
    <property type="component" value="Unassembled WGS sequence"/>
</dbReference>
<dbReference type="InterPro" id="IPR029052">
    <property type="entry name" value="Metallo-depent_PP-like"/>
</dbReference>
<dbReference type="RefSeq" id="WP_250929339.1">
    <property type="nucleotide sequence ID" value="NZ_JAMQBK010000036.1"/>
</dbReference>
<evidence type="ECO:0000259" key="2">
    <source>
        <dbReference type="Pfam" id="PF13435"/>
    </source>
</evidence>
<dbReference type="Pfam" id="PF13435">
    <property type="entry name" value="Cytochrome_C554"/>
    <property type="match status" value="1"/>
</dbReference>
<evidence type="ECO:0000313" key="4">
    <source>
        <dbReference type="Proteomes" id="UP001202961"/>
    </source>
</evidence>
<accession>A0ABT0U5K4</accession>
<dbReference type="Gene3D" id="3.60.21.10">
    <property type="match status" value="1"/>
</dbReference>
<name>A0ABT0U5K4_9BACT</name>
<dbReference type="InterPro" id="IPR036280">
    <property type="entry name" value="Multihaem_cyt_sf"/>
</dbReference>
<protein>
    <submittedName>
        <fullName evidence="3">Cytochrome C554</fullName>
    </submittedName>
</protein>
<organism evidence="3 4">
    <name type="scientific">Aporhodopirellula aestuarii</name>
    <dbReference type="NCBI Taxonomy" id="2950107"/>
    <lineage>
        <taxon>Bacteria</taxon>
        <taxon>Pseudomonadati</taxon>
        <taxon>Planctomycetota</taxon>
        <taxon>Planctomycetia</taxon>
        <taxon>Pirellulales</taxon>
        <taxon>Pirellulaceae</taxon>
        <taxon>Aporhodopirellula</taxon>
    </lineage>
</organism>
<evidence type="ECO:0000313" key="3">
    <source>
        <dbReference type="EMBL" id="MCM2371708.1"/>
    </source>
</evidence>
<keyword evidence="4" id="KW-1185">Reference proteome</keyword>
<dbReference type="InterPro" id="IPR023155">
    <property type="entry name" value="Cyt_c-552/4"/>
</dbReference>
<dbReference type="EMBL" id="JAMQBK010000036">
    <property type="protein sequence ID" value="MCM2371708.1"/>
    <property type="molecule type" value="Genomic_DNA"/>
</dbReference>